<reference evidence="3 4" key="1">
    <citation type="submission" date="2019-07" db="EMBL/GenBank/DDBJ databases">
        <title>Whole genome shotgun sequence of Pseudonocardia sulfidoxydans NBRC 16205.</title>
        <authorList>
            <person name="Hosoyama A."/>
            <person name="Uohara A."/>
            <person name="Ohji S."/>
            <person name="Ichikawa N."/>
        </authorList>
    </citation>
    <scope>NUCLEOTIDE SEQUENCE [LARGE SCALE GENOMIC DNA]</scope>
    <source>
        <strain evidence="3 4">NBRC 16205</strain>
    </source>
</reference>
<gene>
    <name evidence="3" type="ORF">PSU4_07220</name>
</gene>
<sequence length="305" mass="32701">MKIGIQSYVTATSIDPATLGRAIEDAGFDSYWAPDHAAIPVTPASPLPLPGGKFPDIYGQMVDPFVSLSVMATATTDLRLVTGVCLVPERHPLMLAKLVSSLDLFSGGRVIFGAGTGYVPELTEVFTPHHATPWKLTIESLEAMKVLWADGRGGFAGELVTFPEVVLDPMPVQRPHPPIVLGARPTPVAARRVATVADGIYLTVVTPEEVAAARAAVTAECERIGRDPAEIEISVSVHDPSPQVQRAFADAGANRLVVMLHNHDGKPLPMEDWMVRQTENILAPAPTPEETLRSLEMVRELAGLT</sequence>
<evidence type="ECO:0000256" key="1">
    <source>
        <dbReference type="ARBA" id="ARBA00023002"/>
    </source>
</evidence>
<dbReference type="InterPro" id="IPR011251">
    <property type="entry name" value="Luciferase-like_dom"/>
</dbReference>
<comment type="caution">
    <text evidence="3">The sequence shown here is derived from an EMBL/GenBank/DDBJ whole genome shotgun (WGS) entry which is preliminary data.</text>
</comment>
<dbReference type="CDD" id="cd01097">
    <property type="entry name" value="Tetrahydromethanopterin_reductase"/>
    <property type="match status" value="1"/>
</dbReference>
<dbReference type="RefSeq" id="WP_147102496.1">
    <property type="nucleotide sequence ID" value="NZ_BJVJ01000004.1"/>
</dbReference>
<dbReference type="Pfam" id="PF00296">
    <property type="entry name" value="Bac_luciferase"/>
    <property type="match status" value="1"/>
</dbReference>
<evidence type="ECO:0000259" key="2">
    <source>
        <dbReference type="Pfam" id="PF00296"/>
    </source>
</evidence>
<feature type="domain" description="Luciferase-like" evidence="2">
    <location>
        <begin position="19"/>
        <end position="238"/>
    </location>
</feature>
<keyword evidence="4" id="KW-1185">Reference proteome</keyword>
<dbReference type="AlphaFoldDB" id="A0A511DFK2"/>
<dbReference type="EMBL" id="BJVJ01000004">
    <property type="protein sequence ID" value="GEL21768.1"/>
    <property type="molecule type" value="Genomic_DNA"/>
</dbReference>
<dbReference type="Proteomes" id="UP000321685">
    <property type="component" value="Unassembled WGS sequence"/>
</dbReference>
<dbReference type="InterPro" id="IPR050564">
    <property type="entry name" value="F420-G6PD/mer"/>
</dbReference>
<protein>
    <submittedName>
        <fullName evidence="3">LLM class F420-dependent oxidoreductase</fullName>
    </submittedName>
</protein>
<evidence type="ECO:0000313" key="3">
    <source>
        <dbReference type="EMBL" id="GEL21768.1"/>
    </source>
</evidence>
<dbReference type="Gene3D" id="3.20.20.30">
    <property type="entry name" value="Luciferase-like domain"/>
    <property type="match status" value="1"/>
</dbReference>
<dbReference type="SUPFAM" id="SSF51679">
    <property type="entry name" value="Bacterial luciferase-like"/>
    <property type="match status" value="1"/>
</dbReference>
<proteinExistence type="predicted"/>
<dbReference type="PANTHER" id="PTHR43244:SF1">
    <property type="entry name" value="5,10-METHYLENETETRAHYDROMETHANOPTERIN REDUCTASE"/>
    <property type="match status" value="1"/>
</dbReference>
<dbReference type="PANTHER" id="PTHR43244">
    <property type="match status" value="1"/>
</dbReference>
<dbReference type="NCBIfam" id="TIGR03619">
    <property type="entry name" value="F420_Rv2161c"/>
    <property type="match status" value="1"/>
</dbReference>
<evidence type="ECO:0000313" key="4">
    <source>
        <dbReference type="Proteomes" id="UP000321685"/>
    </source>
</evidence>
<organism evidence="3 4">
    <name type="scientific">Pseudonocardia sulfidoxydans NBRC 16205</name>
    <dbReference type="NCBI Taxonomy" id="1223511"/>
    <lineage>
        <taxon>Bacteria</taxon>
        <taxon>Bacillati</taxon>
        <taxon>Actinomycetota</taxon>
        <taxon>Actinomycetes</taxon>
        <taxon>Pseudonocardiales</taxon>
        <taxon>Pseudonocardiaceae</taxon>
        <taxon>Pseudonocardia</taxon>
    </lineage>
</organism>
<name>A0A511DFK2_9PSEU</name>
<dbReference type="InterPro" id="IPR019921">
    <property type="entry name" value="Lucif-like_OxRdtase_Rv2161c"/>
</dbReference>
<accession>A0A511DFK2</accession>
<dbReference type="InterPro" id="IPR036661">
    <property type="entry name" value="Luciferase-like_sf"/>
</dbReference>
<keyword evidence="1" id="KW-0560">Oxidoreductase</keyword>
<dbReference type="GO" id="GO:0016705">
    <property type="term" value="F:oxidoreductase activity, acting on paired donors, with incorporation or reduction of molecular oxygen"/>
    <property type="evidence" value="ECO:0007669"/>
    <property type="project" value="InterPro"/>
</dbReference>
<dbReference type="OrthoDB" id="4074025at2"/>